<dbReference type="RefSeq" id="WP_095620045.1">
    <property type="nucleotide sequence ID" value="NZ_NSKB01000002.1"/>
</dbReference>
<dbReference type="Gene3D" id="3.40.50.1820">
    <property type="entry name" value="alpha/beta hydrolase"/>
    <property type="match status" value="1"/>
</dbReference>
<evidence type="ECO:0000259" key="1">
    <source>
        <dbReference type="Pfam" id="PF12697"/>
    </source>
</evidence>
<dbReference type="InterPro" id="IPR017208">
    <property type="entry name" value="UCP037442_abhydr"/>
</dbReference>
<organism evidence="2 3">
    <name type="scientific">Halomonas salipaludis</name>
    <dbReference type="NCBI Taxonomy" id="2032625"/>
    <lineage>
        <taxon>Bacteria</taxon>
        <taxon>Pseudomonadati</taxon>
        <taxon>Pseudomonadota</taxon>
        <taxon>Gammaproteobacteria</taxon>
        <taxon>Oceanospirillales</taxon>
        <taxon>Halomonadaceae</taxon>
        <taxon>Halomonas</taxon>
    </lineage>
</organism>
<dbReference type="EMBL" id="NSKB01000002">
    <property type="protein sequence ID" value="PAU78372.1"/>
    <property type="molecule type" value="Genomic_DNA"/>
</dbReference>
<comment type="caution">
    <text evidence="2">The sequence shown here is derived from an EMBL/GenBank/DDBJ whole genome shotgun (WGS) entry which is preliminary data.</text>
</comment>
<dbReference type="SUPFAM" id="SSF53474">
    <property type="entry name" value="alpha/beta-Hydrolases"/>
    <property type="match status" value="1"/>
</dbReference>
<evidence type="ECO:0000313" key="2">
    <source>
        <dbReference type="EMBL" id="PAU78372.1"/>
    </source>
</evidence>
<dbReference type="AlphaFoldDB" id="A0A2A2F1A2"/>
<gene>
    <name evidence="2" type="ORF">CK498_06600</name>
</gene>
<feature type="domain" description="AB hydrolase-1" evidence="1">
    <location>
        <begin position="36"/>
        <end position="242"/>
    </location>
</feature>
<keyword evidence="2" id="KW-0378">Hydrolase</keyword>
<dbReference type="InterPro" id="IPR000073">
    <property type="entry name" value="AB_hydrolase_1"/>
</dbReference>
<dbReference type="GO" id="GO:0016787">
    <property type="term" value="F:hydrolase activity"/>
    <property type="evidence" value="ECO:0007669"/>
    <property type="project" value="UniProtKB-KW"/>
</dbReference>
<protein>
    <submittedName>
        <fullName evidence="2">Alpha/beta hydrolase</fullName>
    </submittedName>
</protein>
<dbReference type="PIRSF" id="PIRSF037442">
    <property type="entry name" value="UCP037442_abhydr"/>
    <property type="match status" value="1"/>
</dbReference>
<dbReference type="OrthoDB" id="9785076at2"/>
<accession>A0A2A2F1A2</accession>
<evidence type="ECO:0000313" key="3">
    <source>
        <dbReference type="Proteomes" id="UP000217771"/>
    </source>
</evidence>
<reference evidence="2 3" key="1">
    <citation type="submission" date="2017-08" db="EMBL/GenBank/DDBJ databases">
        <title>Halomonas alkalisoli sp. nov., isolated from saline alkaline soil.</title>
        <authorList>
            <person name="Wang D."/>
            <person name="Zhang G."/>
        </authorList>
    </citation>
    <scope>NUCLEOTIDE SEQUENCE [LARGE SCALE GENOMIC DNA]</scope>
    <source>
        <strain evidence="2 3">WRN001</strain>
    </source>
</reference>
<dbReference type="Proteomes" id="UP000217771">
    <property type="component" value="Unassembled WGS sequence"/>
</dbReference>
<dbReference type="InterPro" id="IPR029058">
    <property type="entry name" value="AB_hydrolase_fold"/>
</dbReference>
<name>A0A2A2F1A2_9GAMM</name>
<dbReference type="Pfam" id="PF12697">
    <property type="entry name" value="Abhydrolase_6"/>
    <property type="match status" value="1"/>
</dbReference>
<proteinExistence type="predicted"/>
<sequence length="293" mass="32692">MGESIDFKTVRFLAADGYQLSGSYFPAADPPEGMPVLICPATGVRQSFYYAFSRWLSKEGYSVLVFDYRGVGSSLAESHVKKSKVRKQDWGELDMPAALEWLLKKTGASQAVLIGHSAGAQLVGLMPNHESISHLIAVSASSGYVGNIKYPTRLAAMFFTYFYIPLAVRVLGYAPAKWIGWGEDLPPMVALQWARWCRTPGYLESDFGVEVEHDFYKELTCPVTLFSADDDPLATKNNVNDWLRLMPLASKEIVHLRPHALGCDPIGHVNMFRSSRGKVWPLLLSAIKRRKEK</sequence>
<keyword evidence="3" id="KW-1185">Reference proteome</keyword>